<dbReference type="GO" id="GO:0006196">
    <property type="term" value="P:AMP catabolic process"/>
    <property type="evidence" value="ECO:0007669"/>
    <property type="project" value="TreeGrafter"/>
</dbReference>
<evidence type="ECO:0000313" key="3">
    <source>
        <dbReference type="EMBL" id="JAA67010.1"/>
    </source>
</evidence>
<organism evidence="3">
    <name type="scientific">Ixodes ricinus</name>
    <name type="common">Common tick</name>
    <name type="synonym">Acarus ricinus</name>
    <dbReference type="NCBI Taxonomy" id="34613"/>
    <lineage>
        <taxon>Eukaryota</taxon>
        <taxon>Metazoa</taxon>
        <taxon>Ecdysozoa</taxon>
        <taxon>Arthropoda</taxon>
        <taxon>Chelicerata</taxon>
        <taxon>Arachnida</taxon>
        <taxon>Acari</taxon>
        <taxon>Parasitiformes</taxon>
        <taxon>Ixodida</taxon>
        <taxon>Ixodoidea</taxon>
        <taxon>Ixodidae</taxon>
        <taxon>Ixodinae</taxon>
        <taxon>Ixodes</taxon>
    </lineage>
</organism>
<dbReference type="AlphaFoldDB" id="A0A0K8R777"/>
<evidence type="ECO:0000256" key="1">
    <source>
        <dbReference type="ARBA" id="ARBA00000815"/>
    </source>
</evidence>
<dbReference type="EMBL" id="GADI01006798">
    <property type="protein sequence ID" value="JAA67010.1"/>
    <property type="molecule type" value="mRNA"/>
</dbReference>
<dbReference type="FunFam" id="3.60.21.10:FF:000205">
    <property type="entry name" value="Uncharacterized protein"/>
    <property type="match status" value="1"/>
</dbReference>
<comment type="catalytic activity">
    <reaction evidence="1">
        <text>a ribonucleoside 5'-phosphate + H2O = a ribonucleoside + phosphate</text>
        <dbReference type="Rhea" id="RHEA:12484"/>
        <dbReference type="ChEBI" id="CHEBI:15377"/>
        <dbReference type="ChEBI" id="CHEBI:18254"/>
        <dbReference type="ChEBI" id="CHEBI:43474"/>
        <dbReference type="ChEBI" id="CHEBI:58043"/>
        <dbReference type="EC" id="3.1.3.5"/>
    </reaction>
</comment>
<name>A0A0K8R777_IXORI</name>
<dbReference type="SUPFAM" id="SSF56300">
    <property type="entry name" value="Metallo-dependent phosphatases"/>
    <property type="match status" value="1"/>
</dbReference>
<dbReference type="PANTHER" id="PTHR11575">
    <property type="entry name" value="5'-NUCLEOTIDASE-RELATED"/>
    <property type="match status" value="1"/>
</dbReference>
<reference evidence="3" key="1">
    <citation type="submission" date="2012-12" db="EMBL/GenBank/DDBJ databases">
        <title>Identification and characterization of a phenylalanine ammonia-lyase gene family in Isatis indigotica Fort.</title>
        <authorList>
            <person name="Liu Q."/>
            <person name="Chen J."/>
            <person name="Zhou X."/>
            <person name="Di P."/>
            <person name="Xiao Y."/>
            <person name="Xuan H."/>
            <person name="Zhang L."/>
            <person name="Chen W."/>
        </authorList>
    </citation>
    <scope>NUCLEOTIDE SEQUENCE</scope>
    <source>
        <tissue evidence="3">Salivary gland</tissue>
    </source>
</reference>
<dbReference type="InterPro" id="IPR006179">
    <property type="entry name" value="5_nucleotidase/apyrase"/>
</dbReference>
<dbReference type="PRINTS" id="PR01607">
    <property type="entry name" value="APYRASEFAMLY"/>
</dbReference>
<dbReference type="Gene3D" id="3.90.780.10">
    <property type="entry name" value="5'-Nucleotidase, C-terminal domain"/>
    <property type="match status" value="1"/>
</dbReference>
<proteinExistence type="evidence at transcript level"/>
<accession>A0A0K8R777</accession>
<dbReference type="Gene3D" id="3.60.21.10">
    <property type="match status" value="1"/>
</dbReference>
<dbReference type="SUPFAM" id="SSF55816">
    <property type="entry name" value="5'-nucleotidase (syn. UDP-sugar hydrolase), C-terminal domain"/>
    <property type="match status" value="1"/>
</dbReference>
<dbReference type="GO" id="GO:0008253">
    <property type="term" value="F:5'-nucleotidase activity"/>
    <property type="evidence" value="ECO:0007669"/>
    <property type="project" value="UniProtKB-EC"/>
</dbReference>
<protein>
    <recommendedName>
        <fullName evidence="2">5'-nucleotidase</fullName>
        <ecNumber evidence="2">3.1.3.5</ecNumber>
    </recommendedName>
</protein>
<evidence type="ECO:0000256" key="2">
    <source>
        <dbReference type="ARBA" id="ARBA00012643"/>
    </source>
</evidence>
<dbReference type="InterPro" id="IPR036907">
    <property type="entry name" value="5'-Nucleotdase_C_sf"/>
</dbReference>
<sequence>MKAANISVVSTNTNFSLEPDLKDKPIERSVIIKVKERKVGIIGAVLPQTKELSSPGNVIFYDEIKSFESEVAYLKNEGVNIIVAITHCGYLRDLEIMRNVDDLDVIVGGHTNTFLYHGSGFPKENTPEGDYPTVVNKTNGSKGLVVQAYYYGKFLGFLQVAFDNNGNVLNGTGNPILLNSTVKEDEDMLKVIEPFKNNVTEVMNRTVGWSKVLLEQHDNICRIRECNLGNMMADAYFAHYADMNTSSADLWSDVNAR</sequence>
<dbReference type="InterPro" id="IPR029052">
    <property type="entry name" value="Metallo-depent_PP-like"/>
</dbReference>
<dbReference type="GO" id="GO:0005886">
    <property type="term" value="C:plasma membrane"/>
    <property type="evidence" value="ECO:0007669"/>
    <property type="project" value="TreeGrafter"/>
</dbReference>
<dbReference type="PANTHER" id="PTHR11575:SF24">
    <property type="entry name" value="5'-NUCLEOTIDASE"/>
    <property type="match status" value="1"/>
</dbReference>
<dbReference type="EC" id="3.1.3.5" evidence="2"/>